<evidence type="ECO:0000256" key="10">
    <source>
        <dbReference type="ARBA" id="ARBA00023180"/>
    </source>
</evidence>
<dbReference type="InterPro" id="IPR055088">
    <property type="entry name" value="Fibulin_C"/>
</dbReference>
<dbReference type="GO" id="GO:0031012">
    <property type="term" value="C:extracellular matrix"/>
    <property type="evidence" value="ECO:0007669"/>
    <property type="project" value="UniProtKB-ARBA"/>
</dbReference>
<keyword evidence="10" id="KW-0325">Glycoprotein</keyword>
<gene>
    <name evidence="15" type="ORF">GDO54_011216</name>
</gene>
<comment type="caution">
    <text evidence="11">Lacks conserved residue(s) required for the propagation of feature annotation.</text>
</comment>
<keyword evidence="16" id="KW-1185">Reference proteome</keyword>
<dbReference type="Pfam" id="PF22914">
    <property type="entry name" value="Fibulin_C"/>
    <property type="match status" value="1"/>
</dbReference>
<feature type="domain" description="EGF-like" evidence="14">
    <location>
        <begin position="267"/>
        <end position="306"/>
    </location>
</feature>
<dbReference type="InterPro" id="IPR049883">
    <property type="entry name" value="NOTCH1_EGF-like"/>
</dbReference>
<dbReference type="Proteomes" id="UP001181693">
    <property type="component" value="Unassembled WGS sequence"/>
</dbReference>
<dbReference type="Pfam" id="PF12662">
    <property type="entry name" value="cEGF"/>
    <property type="match status" value="3"/>
</dbReference>
<evidence type="ECO:0000313" key="15">
    <source>
        <dbReference type="EMBL" id="DBA27034.1"/>
    </source>
</evidence>
<feature type="domain" description="EGF-like" evidence="14">
    <location>
        <begin position="147"/>
        <end position="187"/>
    </location>
</feature>
<evidence type="ECO:0000256" key="9">
    <source>
        <dbReference type="ARBA" id="ARBA00023157"/>
    </source>
</evidence>
<evidence type="ECO:0000259" key="14">
    <source>
        <dbReference type="PROSITE" id="PS50026"/>
    </source>
</evidence>
<evidence type="ECO:0000313" key="16">
    <source>
        <dbReference type="Proteomes" id="UP001181693"/>
    </source>
</evidence>
<evidence type="ECO:0000256" key="6">
    <source>
        <dbReference type="ARBA" id="ARBA00022729"/>
    </source>
</evidence>
<dbReference type="SUPFAM" id="SSF57184">
    <property type="entry name" value="Growth factor receptor domain"/>
    <property type="match status" value="2"/>
</dbReference>
<keyword evidence="5 11" id="KW-0245">EGF-like domain</keyword>
<dbReference type="PANTHER" id="PTHR24050:SF27">
    <property type="entry name" value="FIBRILLIN-1"/>
    <property type="match status" value="1"/>
</dbReference>
<keyword evidence="4" id="KW-0272">Extracellular matrix</keyword>
<evidence type="ECO:0000256" key="2">
    <source>
        <dbReference type="ARBA" id="ARBA00006127"/>
    </source>
</evidence>
<feature type="region of interest" description="Disordered" evidence="12">
    <location>
        <begin position="82"/>
        <end position="110"/>
    </location>
</feature>
<proteinExistence type="inferred from homology"/>
<evidence type="ECO:0000256" key="4">
    <source>
        <dbReference type="ARBA" id="ARBA00022530"/>
    </source>
</evidence>
<evidence type="ECO:0000256" key="1">
    <source>
        <dbReference type="ARBA" id="ARBA00004498"/>
    </source>
</evidence>
<keyword evidence="6 13" id="KW-0732">Signal</keyword>
<dbReference type="PROSITE" id="PS01187">
    <property type="entry name" value="EGF_CA"/>
    <property type="match status" value="2"/>
</dbReference>
<comment type="subcellular location">
    <subcellularLocation>
        <location evidence="1">Secreted</location>
        <location evidence="1">Extracellular space</location>
        <location evidence="1">Extracellular matrix</location>
    </subcellularLocation>
</comment>
<sequence>MLGILFFATLIQSISTQDTDETITYTQCTDGYEWDPIRQQCKDIDECGIMLEPCKGGMKCVNHYGGYLCLPRTAQILVNNGQEEPARPQPSDPQQSGSQTTYVERPNNHPEVLRPVSPEVLRPVPNQPQLMQCPSGYELNAQNLCQDIDECISGTHNCRSDQVCTNVRGSFTCLCPRGYQKRGEQCIDIDECSLSSFCHHHCVNTLGSYYCQCNSGFQLAANNYSCVDIDECSTSPCAQECYNMIGSYVCQCNPGYELSRDRVNCEDIDECRTNSYLCQYQCVNEPGRFSCVCPEGYQLVGTRSCQDINECESNTHDCGEEATCWNYFGGFRCYPANPCQEPYVRMSDNRCVCHVTNPLCRDQPYSIVYKYMSIRSNRPVPSDIFQIQATLIYANTVNTFRIKSGNENGDFYLRQTSGVSAMLVMIKQLTGPREYIVDLEMVTVNSLMNYRSSSILRLTVIVGPYSF</sequence>
<name>A0AAV3AI70_PYXAD</name>
<dbReference type="SMART" id="SM00179">
    <property type="entry name" value="EGF_CA"/>
    <property type="match status" value="6"/>
</dbReference>
<dbReference type="PROSITE" id="PS00010">
    <property type="entry name" value="ASX_HYDROXYL"/>
    <property type="match status" value="4"/>
</dbReference>
<keyword evidence="8" id="KW-0106">Calcium</keyword>
<dbReference type="PROSITE" id="PS01186">
    <property type="entry name" value="EGF_2"/>
    <property type="match status" value="3"/>
</dbReference>
<comment type="similarity">
    <text evidence="2">Belongs to the fibulin family.</text>
</comment>
<evidence type="ECO:0000256" key="8">
    <source>
        <dbReference type="ARBA" id="ARBA00022837"/>
    </source>
</evidence>
<feature type="domain" description="EGF-like" evidence="14">
    <location>
        <begin position="188"/>
        <end position="223"/>
    </location>
</feature>
<dbReference type="GO" id="GO:0005509">
    <property type="term" value="F:calcium ion binding"/>
    <property type="evidence" value="ECO:0007669"/>
    <property type="project" value="InterPro"/>
</dbReference>
<dbReference type="CDD" id="cd00054">
    <property type="entry name" value="EGF_CA"/>
    <property type="match status" value="5"/>
</dbReference>
<dbReference type="PROSITE" id="PS50026">
    <property type="entry name" value="EGF_3"/>
    <property type="match status" value="4"/>
</dbReference>
<dbReference type="InterPro" id="IPR009030">
    <property type="entry name" value="Growth_fac_rcpt_cys_sf"/>
</dbReference>
<dbReference type="InterPro" id="IPR018097">
    <property type="entry name" value="EGF_Ca-bd_CS"/>
</dbReference>
<dbReference type="InterPro" id="IPR000742">
    <property type="entry name" value="EGF"/>
</dbReference>
<dbReference type="AlphaFoldDB" id="A0AAV3AI70"/>
<dbReference type="InterPro" id="IPR001881">
    <property type="entry name" value="EGF-like_Ca-bd_dom"/>
</dbReference>
<dbReference type="PANTHER" id="PTHR24050">
    <property type="entry name" value="PA14 DOMAIN-CONTAINING PROTEIN"/>
    <property type="match status" value="1"/>
</dbReference>
<dbReference type="SMART" id="SM00181">
    <property type="entry name" value="EGF"/>
    <property type="match status" value="5"/>
</dbReference>
<organism evidence="15 16">
    <name type="scientific">Pyxicephalus adspersus</name>
    <name type="common">African bullfrog</name>
    <dbReference type="NCBI Taxonomy" id="30357"/>
    <lineage>
        <taxon>Eukaryota</taxon>
        <taxon>Metazoa</taxon>
        <taxon>Chordata</taxon>
        <taxon>Craniata</taxon>
        <taxon>Vertebrata</taxon>
        <taxon>Euteleostomi</taxon>
        <taxon>Amphibia</taxon>
        <taxon>Batrachia</taxon>
        <taxon>Anura</taxon>
        <taxon>Neobatrachia</taxon>
        <taxon>Ranoidea</taxon>
        <taxon>Pyxicephalidae</taxon>
        <taxon>Pyxicephalinae</taxon>
        <taxon>Pyxicephalus</taxon>
    </lineage>
</organism>
<evidence type="ECO:0000256" key="7">
    <source>
        <dbReference type="ARBA" id="ARBA00022737"/>
    </source>
</evidence>
<dbReference type="FunFam" id="2.10.25.10:FF:000014">
    <property type="entry name" value="Latent-transforming growth factor beta-binding protein 3"/>
    <property type="match status" value="1"/>
</dbReference>
<keyword evidence="3" id="KW-0964">Secreted</keyword>
<reference evidence="15" key="1">
    <citation type="thesis" date="2020" institute="ProQuest LLC" country="789 East Eisenhower Parkway, Ann Arbor, MI, USA">
        <title>Comparative Genomics and Chromosome Evolution.</title>
        <authorList>
            <person name="Mudd A.B."/>
        </authorList>
    </citation>
    <scope>NUCLEOTIDE SEQUENCE</scope>
    <source>
        <strain evidence="15">1538</strain>
        <tissue evidence="15">Blood</tissue>
    </source>
</reference>
<dbReference type="InterPro" id="IPR000152">
    <property type="entry name" value="EGF-type_Asp/Asn_hydroxyl_site"/>
</dbReference>
<dbReference type="FunFam" id="2.10.25.10:FF:000201">
    <property type="entry name" value="EGF-containing fibulin-like extracellular matrix protein 2"/>
    <property type="match status" value="1"/>
</dbReference>
<dbReference type="InterPro" id="IPR052235">
    <property type="entry name" value="Nephronectin_domain"/>
</dbReference>
<feature type="disulfide bond" evidence="11">
    <location>
        <begin position="192"/>
        <end position="202"/>
    </location>
</feature>
<keyword evidence="9 11" id="KW-1015">Disulfide bond</keyword>
<evidence type="ECO:0000256" key="11">
    <source>
        <dbReference type="PROSITE-ProRule" id="PRU00076"/>
    </source>
</evidence>
<evidence type="ECO:0000256" key="12">
    <source>
        <dbReference type="SAM" id="MobiDB-lite"/>
    </source>
</evidence>
<dbReference type="InterPro" id="IPR026823">
    <property type="entry name" value="cEGF"/>
</dbReference>
<dbReference type="Pfam" id="PF07645">
    <property type="entry name" value="EGF_CA"/>
    <property type="match status" value="2"/>
</dbReference>
<dbReference type="FunFam" id="2.10.25.10:FF:000418">
    <property type="entry name" value="EGF-containing fibulin-like extracellular matrix protein 1"/>
    <property type="match status" value="1"/>
</dbReference>
<dbReference type="FunFam" id="2.10.25.10:FF:000240">
    <property type="entry name" value="Vitamin K-dependent protein S"/>
    <property type="match status" value="1"/>
</dbReference>
<evidence type="ECO:0000256" key="5">
    <source>
        <dbReference type="ARBA" id="ARBA00022536"/>
    </source>
</evidence>
<comment type="caution">
    <text evidence="15">The sequence shown here is derived from an EMBL/GenBank/DDBJ whole genome shotgun (WGS) entry which is preliminary data.</text>
</comment>
<protein>
    <recommendedName>
        <fullName evidence="14">EGF-like domain-containing protein</fullName>
    </recommendedName>
</protein>
<keyword evidence="7" id="KW-0677">Repeat</keyword>
<accession>A0AAV3AI70</accession>
<dbReference type="EMBL" id="DYDO01000004">
    <property type="protein sequence ID" value="DBA27034.1"/>
    <property type="molecule type" value="Genomic_DNA"/>
</dbReference>
<feature type="domain" description="EGF-like" evidence="14">
    <location>
        <begin position="228"/>
        <end position="266"/>
    </location>
</feature>
<feature type="chain" id="PRO_5043315473" description="EGF-like domain-containing protein" evidence="13">
    <location>
        <begin position="17"/>
        <end position="467"/>
    </location>
</feature>
<evidence type="ECO:0000256" key="3">
    <source>
        <dbReference type="ARBA" id="ARBA00022525"/>
    </source>
</evidence>
<feature type="signal peptide" evidence="13">
    <location>
        <begin position="1"/>
        <end position="16"/>
    </location>
</feature>
<dbReference type="Gene3D" id="2.10.25.10">
    <property type="entry name" value="Laminin"/>
    <property type="match status" value="6"/>
</dbReference>
<evidence type="ECO:0000256" key="13">
    <source>
        <dbReference type="SAM" id="SignalP"/>
    </source>
</evidence>